<proteinExistence type="predicted"/>
<name>A0A853CR12_9MICO</name>
<dbReference type="AlphaFoldDB" id="A0A853CR12"/>
<evidence type="ECO:0000313" key="1">
    <source>
        <dbReference type="EMBL" id="NYJ22739.1"/>
    </source>
</evidence>
<dbReference type="Proteomes" id="UP000578352">
    <property type="component" value="Unassembled WGS sequence"/>
</dbReference>
<accession>A0A853CR12</accession>
<protein>
    <submittedName>
        <fullName evidence="1">Uncharacterized protein</fullName>
    </submittedName>
</protein>
<evidence type="ECO:0000313" key="2">
    <source>
        <dbReference type="Proteomes" id="UP000578352"/>
    </source>
</evidence>
<dbReference type="EMBL" id="JACCFL010000001">
    <property type="protein sequence ID" value="NYJ22739.1"/>
    <property type="molecule type" value="Genomic_DNA"/>
</dbReference>
<gene>
    <name evidence="1" type="ORF">HNR13_001026</name>
</gene>
<dbReference type="RefSeq" id="WP_179604754.1">
    <property type="nucleotide sequence ID" value="NZ_BAABEH010000001.1"/>
</dbReference>
<sequence length="106" mass="11476">MEDSRFCGRGEWIAAVERALSRHDAQQIFAAKAIDPETVLAVARCEVSMASTAGVSMVSHAQLEQLTGFPRYVVLRARLALIELGLEDLAAAPGAPGNVHRELRHP</sequence>
<comment type="caution">
    <text evidence="1">The sequence shown here is derived from an EMBL/GenBank/DDBJ whole genome shotgun (WGS) entry which is preliminary data.</text>
</comment>
<organism evidence="1 2">
    <name type="scientific">Leifsonia shinshuensis</name>
    <dbReference type="NCBI Taxonomy" id="150026"/>
    <lineage>
        <taxon>Bacteria</taxon>
        <taxon>Bacillati</taxon>
        <taxon>Actinomycetota</taxon>
        <taxon>Actinomycetes</taxon>
        <taxon>Micrococcales</taxon>
        <taxon>Microbacteriaceae</taxon>
        <taxon>Leifsonia</taxon>
    </lineage>
</organism>
<reference evidence="1 2" key="1">
    <citation type="submission" date="2020-07" db="EMBL/GenBank/DDBJ databases">
        <title>Sequencing the genomes of 1000 actinobacteria strains.</title>
        <authorList>
            <person name="Klenk H.-P."/>
        </authorList>
    </citation>
    <scope>NUCLEOTIDE SEQUENCE [LARGE SCALE GENOMIC DNA]</scope>
    <source>
        <strain evidence="1 2">DSM 15165</strain>
    </source>
</reference>